<dbReference type="AlphaFoldDB" id="G2P417"/>
<organism evidence="4 5">
    <name type="scientific">Streptomyces violaceusniger (strain Tu 4113)</name>
    <dbReference type="NCBI Taxonomy" id="653045"/>
    <lineage>
        <taxon>Bacteria</taxon>
        <taxon>Bacillati</taxon>
        <taxon>Actinomycetota</taxon>
        <taxon>Actinomycetes</taxon>
        <taxon>Kitasatosporales</taxon>
        <taxon>Streptomycetaceae</taxon>
        <taxon>Streptomyces</taxon>
        <taxon>Streptomyces violaceusniger group</taxon>
    </lineage>
</organism>
<feature type="domain" description="Lantibiotic dehydratase N-terminal" evidence="2">
    <location>
        <begin position="73"/>
        <end position="724"/>
    </location>
</feature>
<dbReference type="Pfam" id="PF04738">
    <property type="entry name" value="Lant_dehydr_N"/>
    <property type="match status" value="1"/>
</dbReference>
<dbReference type="KEGG" id="svl:Strvi_5421"/>
<dbReference type="Proteomes" id="UP000008703">
    <property type="component" value="Chromosome"/>
</dbReference>
<accession>G2P417</accession>
<sequence length="1056" mass="115774">MHCEAVRGPRTREGERVAVSSSGDSVSFRAAEVGMLRMPLLPHTMVEKTVAADVGLDPRDRRQAERYLTALTADERIREALAISSPSLDHALHTLFSGAPMKPAALRKLVLGATRYVLRAAGRPTPFGLMAGVAPVAFADEARVRVGDAHRGAVRPDGGWLLGLIRPWESDPEVLCKLRVVTNGLAFRRGGRWVLPFAPAPDESDVPTSRTEEVSVRGTPAVELALECAQRPRTAGEIVERLTAAYPAVGRPVVEGLLVGLVQQGFLLTELRPPLTRTDPLSYLRDVLTSLGESEKADTIARVAKLTEGCEAEPLGAGVSRWQAAMGELRSLYRHDRPLQVDVRMDAEVVLPREVLREAERAATALWRAAAKNESVRHLTEYHQAFMERYGTGQAVPLMDVLDPHTGLGPPASYEYPASERQLTPEAADRNAARDEVLTEWALSAIAAGQREIVLDDAALERLSGTVRRIPPVAAELCAHLTAPSPEDLERGEFSLVLSQTTGSATPGGMFGRFAYLLDDPEPVARLAREAAASACRPQAEPVLLDFQPMSGGAANVARVPAFWDRRLSAGCFPDTPPGVTVQGVADVALAADEQRLYVVDTATGQEIVPQSATVLNFAMAPAAVRLLREIPAMGRPVWSVWSWGALENAPHLPRVRYGRTILAAARWRLSEPALTDSTATDEVWGRALDAWRGRWNVPRQVSVGFSDRRVVLDLSAPLHRALLRRDLARGGELVVHETPEACGHGENWLCDDRGNPHRSELLIPVLPGHTAGTTARTADEAVPRPGSGTTGTVTLRPVGKDDRRHRSWFYGKLYTATAQQEEVLVDHLPRLLAALPNDGGRWFFIRYADPHPHLRLRFHGDPDLVWSRIAPTVLDWADDLHGQRLAGRMVVDTYEPETVRYGGPEAIDAAERFFHHDSLSVIEQLTRLASGADTTATGVLVAAHYVDLVRQVHGEDWPDWFLAMPRDDEHHPFFRKHRSTALGLLVEGALDVSSRAARAQALRDFPAASRRAVLASVLHMHHNRLAGVRRDAELRSLAVARGMAATERDRRRNHR</sequence>
<dbReference type="InterPro" id="IPR006827">
    <property type="entry name" value="Lant_deHydtase_N"/>
</dbReference>
<gene>
    <name evidence="4" type="ORF">Strvi_5421</name>
</gene>
<feature type="compositionally biased region" description="Basic and acidic residues" evidence="1">
    <location>
        <begin position="1"/>
        <end position="16"/>
    </location>
</feature>
<reference evidence="4" key="1">
    <citation type="submission" date="2011-08" db="EMBL/GenBank/DDBJ databases">
        <title>Complete sequence of chromosome of Streptomyces violaceusniger Tu 4113.</title>
        <authorList>
            <consortium name="US DOE Joint Genome Institute"/>
            <person name="Lucas S."/>
            <person name="Han J."/>
            <person name="Lapidus A."/>
            <person name="Cheng J.-F."/>
            <person name="Goodwin L."/>
            <person name="Pitluck S."/>
            <person name="Peters L."/>
            <person name="Ivanova N."/>
            <person name="Daligault H."/>
            <person name="Detter J.C."/>
            <person name="Han C."/>
            <person name="Tapia R."/>
            <person name="Land M."/>
            <person name="Hauser L."/>
            <person name="Kyrpides N."/>
            <person name="Ivanova N."/>
            <person name="Pagani I."/>
            <person name="Hagen A."/>
            <person name="Katz L."/>
            <person name="Fiedler H.-P."/>
            <person name="Keasling J."/>
            <person name="Fortman J."/>
            <person name="Woyke T."/>
        </authorList>
    </citation>
    <scope>NUCLEOTIDE SEQUENCE [LARGE SCALE GENOMIC DNA]</scope>
    <source>
        <strain evidence="4">Tu 4113</strain>
    </source>
</reference>
<dbReference type="HOGENOM" id="CLU_010573_0_0_11"/>
<dbReference type="NCBIfam" id="TIGR03891">
    <property type="entry name" value="thiopep_ocin"/>
    <property type="match status" value="1"/>
</dbReference>
<dbReference type="Pfam" id="PF14028">
    <property type="entry name" value="Lant_dehydr_C"/>
    <property type="match status" value="1"/>
</dbReference>
<evidence type="ECO:0000313" key="4">
    <source>
        <dbReference type="EMBL" id="AEM84945.1"/>
    </source>
</evidence>
<protein>
    <submittedName>
        <fullName evidence="4">Lantibiotic dehydratase domain protein</fullName>
    </submittedName>
</protein>
<evidence type="ECO:0000256" key="1">
    <source>
        <dbReference type="SAM" id="MobiDB-lite"/>
    </source>
</evidence>
<evidence type="ECO:0000259" key="3">
    <source>
        <dbReference type="Pfam" id="PF14028"/>
    </source>
</evidence>
<keyword evidence="5" id="KW-1185">Reference proteome</keyword>
<evidence type="ECO:0000313" key="5">
    <source>
        <dbReference type="Proteomes" id="UP000008703"/>
    </source>
</evidence>
<feature type="region of interest" description="Disordered" evidence="1">
    <location>
        <begin position="1"/>
        <end position="21"/>
    </location>
</feature>
<name>G2P417_STRV4</name>
<feature type="domain" description="Thiopeptide-type bacteriocin biosynthesis" evidence="3">
    <location>
        <begin position="809"/>
        <end position="1041"/>
    </location>
</feature>
<dbReference type="EMBL" id="CP002994">
    <property type="protein sequence ID" value="AEM84945.1"/>
    <property type="molecule type" value="Genomic_DNA"/>
</dbReference>
<proteinExistence type="predicted"/>
<dbReference type="InterPro" id="IPR023809">
    <property type="entry name" value="Thiopep_bacteriocin_synth_dom"/>
</dbReference>
<dbReference type="eggNOG" id="ENOG502Z81U">
    <property type="taxonomic scope" value="Bacteria"/>
</dbReference>
<evidence type="ECO:0000259" key="2">
    <source>
        <dbReference type="Pfam" id="PF04738"/>
    </source>
</evidence>